<comment type="caution">
    <text evidence="4">The sequence shown here is derived from an EMBL/GenBank/DDBJ whole genome shotgun (WGS) entry which is preliminary data.</text>
</comment>
<evidence type="ECO:0000313" key="4">
    <source>
        <dbReference type="EMBL" id="KAK4187416.1"/>
    </source>
</evidence>
<dbReference type="PANTHER" id="PTHR36854:SF1">
    <property type="entry name" value="TRANSMEMBRANE PROTEIN"/>
    <property type="match status" value="1"/>
</dbReference>
<dbReference type="PANTHER" id="PTHR36854">
    <property type="entry name" value="CHROMOSOME 9, WHOLE GENOME SHOTGUN SEQUENCE"/>
    <property type="match status" value="1"/>
</dbReference>
<feature type="chain" id="PRO_5042931583" description="MFS transporter" evidence="3">
    <location>
        <begin position="24"/>
        <end position="193"/>
    </location>
</feature>
<keyword evidence="2" id="KW-1133">Transmembrane helix</keyword>
<reference evidence="4" key="1">
    <citation type="journal article" date="2023" name="Mol. Phylogenet. Evol.">
        <title>Genome-scale phylogeny and comparative genomics of the fungal order Sordariales.</title>
        <authorList>
            <person name="Hensen N."/>
            <person name="Bonometti L."/>
            <person name="Westerberg I."/>
            <person name="Brannstrom I.O."/>
            <person name="Guillou S."/>
            <person name="Cros-Aarteil S."/>
            <person name="Calhoun S."/>
            <person name="Haridas S."/>
            <person name="Kuo A."/>
            <person name="Mondo S."/>
            <person name="Pangilinan J."/>
            <person name="Riley R."/>
            <person name="LaButti K."/>
            <person name="Andreopoulos B."/>
            <person name="Lipzen A."/>
            <person name="Chen C."/>
            <person name="Yan M."/>
            <person name="Daum C."/>
            <person name="Ng V."/>
            <person name="Clum A."/>
            <person name="Steindorff A."/>
            <person name="Ohm R.A."/>
            <person name="Martin F."/>
            <person name="Silar P."/>
            <person name="Natvig D.O."/>
            <person name="Lalanne C."/>
            <person name="Gautier V."/>
            <person name="Ament-Velasquez S.L."/>
            <person name="Kruys A."/>
            <person name="Hutchinson M.I."/>
            <person name="Powell A.J."/>
            <person name="Barry K."/>
            <person name="Miller A.N."/>
            <person name="Grigoriev I.V."/>
            <person name="Debuchy R."/>
            <person name="Gladieux P."/>
            <person name="Hiltunen Thoren M."/>
            <person name="Johannesson H."/>
        </authorList>
    </citation>
    <scope>NUCLEOTIDE SEQUENCE</scope>
    <source>
        <strain evidence="4">PSN309</strain>
    </source>
</reference>
<keyword evidence="5" id="KW-1185">Reference proteome</keyword>
<dbReference type="EMBL" id="MU864403">
    <property type="protein sequence ID" value="KAK4187416.1"/>
    <property type="molecule type" value="Genomic_DNA"/>
</dbReference>
<dbReference type="PROSITE" id="PS51257">
    <property type="entry name" value="PROKAR_LIPOPROTEIN"/>
    <property type="match status" value="1"/>
</dbReference>
<dbReference type="AlphaFoldDB" id="A0AAN7AG65"/>
<evidence type="ECO:0000256" key="2">
    <source>
        <dbReference type="SAM" id="Phobius"/>
    </source>
</evidence>
<accession>A0AAN7AG65</accession>
<evidence type="ECO:0008006" key="6">
    <source>
        <dbReference type="Google" id="ProtNLM"/>
    </source>
</evidence>
<reference evidence="4" key="2">
    <citation type="submission" date="2023-05" db="EMBL/GenBank/DDBJ databases">
        <authorList>
            <consortium name="Lawrence Berkeley National Laboratory"/>
            <person name="Steindorff A."/>
            <person name="Hensen N."/>
            <person name="Bonometti L."/>
            <person name="Westerberg I."/>
            <person name="Brannstrom I.O."/>
            <person name="Guillou S."/>
            <person name="Cros-Aarteil S."/>
            <person name="Calhoun S."/>
            <person name="Haridas S."/>
            <person name="Kuo A."/>
            <person name="Mondo S."/>
            <person name="Pangilinan J."/>
            <person name="Riley R."/>
            <person name="Labutti K."/>
            <person name="Andreopoulos B."/>
            <person name="Lipzen A."/>
            <person name="Chen C."/>
            <person name="Yanf M."/>
            <person name="Daum C."/>
            <person name="Ng V."/>
            <person name="Clum A."/>
            <person name="Ohm R."/>
            <person name="Martin F."/>
            <person name="Silar P."/>
            <person name="Natvig D."/>
            <person name="Lalanne C."/>
            <person name="Gautier V."/>
            <person name="Ament-Velasquez S.L."/>
            <person name="Kruys A."/>
            <person name="Hutchinson M.I."/>
            <person name="Powell A.J."/>
            <person name="Barry K."/>
            <person name="Miller A.N."/>
            <person name="Grigoriev I.V."/>
            <person name="Debuchy R."/>
            <person name="Gladieux P."/>
            <person name="Thoren M.H."/>
            <person name="Johannesson H."/>
        </authorList>
    </citation>
    <scope>NUCLEOTIDE SEQUENCE</scope>
    <source>
        <strain evidence="4">PSN309</strain>
    </source>
</reference>
<feature type="transmembrane region" description="Helical" evidence="2">
    <location>
        <begin position="105"/>
        <end position="123"/>
    </location>
</feature>
<keyword evidence="2" id="KW-0472">Membrane</keyword>
<keyword evidence="2" id="KW-0812">Transmembrane</keyword>
<evidence type="ECO:0000256" key="1">
    <source>
        <dbReference type="SAM" id="MobiDB-lite"/>
    </source>
</evidence>
<gene>
    <name evidence="4" type="ORF">QBC35DRAFT_498747</name>
</gene>
<protein>
    <recommendedName>
        <fullName evidence="6">MFS transporter</fullName>
    </recommendedName>
</protein>
<sequence length="193" mass="19793">MARIPPALLLLLAILSCVSLASASVQTYCKCTCFKNSTIVPLGPASGNSPPPSFLELEKRAASSSCAQCNRAFCLQKMNLPICKDAEEKDVITSCFQRDSRKDQVIVWGFILGTAGLLGWAAVKKVIESKGWKRGADTGASQGGGLGGVFSRVGAGVVAAGRGTAPGLTRRVGSASAGDGGAYSPLGDDGRAV</sequence>
<name>A0AAN7AG65_9PEZI</name>
<organism evidence="4 5">
    <name type="scientific">Podospora australis</name>
    <dbReference type="NCBI Taxonomy" id="1536484"/>
    <lineage>
        <taxon>Eukaryota</taxon>
        <taxon>Fungi</taxon>
        <taxon>Dikarya</taxon>
        <taxon>Ascomycota</taxon>
        <taxon>Pezizomycotina</taxon>
        <taxon>Sordariomycetes</taxon>
        <taxon>Sordariomycetidae</taxon>
        <taxon>Sordariales</taxon>
        <taxon>Podosporaceae</taxon>
        <taxon>Podospora</taxon>
    </lineage>
</organism>
<proteinExistence type="predicted"/>
<feature type="signal peptide" evidence="3">
    <location>
        <begin position="1"/>
        <end position="23"/>
    </location>
</feature>
<dbReference type="Proteomes" id="UP001302126">
    <property type="component" value="Unassembled WGS sequence"/>
</dbReference>
<feature type="region of interest" description="Disordered" evidence="1">
    <location>
        <begin position="169"/>
        <end position="193"/>
    </location>
</feature>
<keyword evidence="3" id="KW-0732">Signal</keyword>
<evidence type="ECO:0000313" key="5">
    <source>
        <dbReference type="Proteomes" id="UP001302126"/>
    </source>
</evidence>
<evidence type="ECO:0000256" key="3">
    <source>
        <dbReference type="SAM" id="SignalP"/>
    </source>
</evidence>